<dbReference type="PANTHER" id="PTHR36848">
    <property type="entry name" value="DNA-BINDING PROTEIN (PUTATIVE SECRETED PROTEIN)-RELATED"/>
    <property type="match status" value="1"/>
</dbReference>
<reference evidence="1 2" key="1">
    <citation type="submission" date="2019-09" db="EMBL/GenBank/DDBJ databases">
        <title>Phylogeny of genus Pseudoclavibacter and closely related genus.</title>
        <authorList>
            <person name="Li Y."/>
        </authorList>
    </citation>
    <scope>NUCLEOTIDE SEQUENCE [LARGE SCALE GENOMIC DNA]</scope>
    <source>
        <strain evidence="1 2">THG-MD12</strain>
    </source>
</reference>
<dbReference type="Pfam" id="PF17132">
    <property type="entry name" value="Glyco_hydro_106"/>
    <property type="match status" value="2"/>
</dbReference>
<dbReference type="PANTHER" id="PTHR36848:SF2">
    <property type="entry name" value="SECRETED PROTEIN"/>
    <property type="match status" value="1"/>
</dbReference>
<evidence type="ECO:0000313" key="2">
    <source>
        <dbReference type="Proteomes" id="UP000490386"/>
    </source>
</evidence>
<proteinExistence type="predicted"/>
<name>A0A7J5B6S0_9MICO</name>
<keyword evidence="2" id="KW-1185">Reference proteome</keyword>
<evidence type="ECO:0000313" key="1">
    <source>
        <dbReference type="EMBL" id="KAB1639683.1"/>
    </source>
</evidence>
<dbReference type="Proteomes" id="UP000490386">
    <property type="component" value="Unassembled WGS sequence"/>
</dbReference>
<protein>
    <recommendedName>
        <fullName evidence="3">Glycoside hydrolase</fullName>
    </recommendedName>
</protein>
<dbReference type="OrthoDB" id="9761519at2"/>
<comment type="caution">
    <text evidence="1">The sequence shown here is derived from an EMBL/GenBank/DDBJ whole genome shotgun (WGS) entry which is preliminary data.</text>
</comment>
<dbReference type="EMBL" id="WBJX01000001">
    <property type="protein sequence ID" value="KAB1639683.1"/>
    <property type="molecule type" value="Genomic_DNA"/>
</dbReference>
<evidence type="ECO:0008006" key="3">
    <source>
        <dbReference type="Google" id="ProtNLM"/>
    </source>
</evidence>
<dbReference type="AlphaFoldDB" id="A0A7J5B6S0"/>
<dbReference type="InterPro" id="IPR053161">
    <property type="entry name" value="Ulvan_degrading_GH"/>
</dbReference>
<accession>A0A7J5B6S0</accession>
<gene>
    <name evidence="1" type="ORF">F8O03_05005</name>
</gene>
<organism evidence="1 2">
    <name type="scientific">Pseudoclavibacter terrae</name>
    <dbReference type="NCBI Taxonomy" id="1530195"/>
    <lineage>
        <taxon>Bacteria</taxon>
        <taxon>Bacillati</taxon>
        <taxon>Actinomycetota</taxon>
        <taxon>Actinomycetes</taxon>
        <taxon>Micrococcales</taxon>
        <taxon>Microbacteriaceae</taxon>
        <taxon>Pseudoclavibacter</taxon>
    </lineage>
</organism>
<dbReference type="RefSeq" id="WP_151422855.1">
    <property type="nucleotide sequence ID" value="NZ_WBJX01000001.1"/>
</dbReference>
<sequence length="845" mass="90027">MSDTMREVVRVLQGDSAHAAPLMRWWWFSTHVSEAAIDADLDAMRAAGIGGVEVAFVYPVDEGGPSFGSPEFLSLVGYAARGAERRGLRFDLTLGAGWPFGGPHIDTMTAARGLRWERVELAPGAIEVAFTPPLDGDRVVAAYVGAGSIQERPGAWHRAELGERIHVPALGNGPRVLLVAVSRLTGQNVKRAPRGGEGLVLDHYSAHAAKVHLDAVATPLLTAVGASRVHAGFCDSFEVYEADWTEDLPEQFLARRGYELLASLWMLEVEVEGTARLRIDFMTTLRELFEERFLAMFRDWSHDHGILFRAQAYGEPPMLPSSFRLVDLIEGEGWGWRRWTKNSWAVSAAGAFGQSLVSSETWTWVHSPSFRAGPADLLGEAYEHLLSGVNLLVGHGWPLGAALGDGQPVFYASGALDARNPWWSVAGELFSGLARASAVLQLGTRIAQVAVYHPVAELLASADGERPFDLWRQTRRFVDDGFVSAVRTTGLDYDLVDDALLAAGGTERFEVLLVPAGCTLSAVAGAQLAAAGLRVVRLSASAGEAREAEIRAALADLVPPLATSERATVGVTTRQLDGARVSLVVNTGEAAAEVALEAHGCSTLTVWDSVSGKMRLAAQDGRAVVRLGSYEGVLVAQTPGWAGEQGLGQDLDSGVDGQSRPLGEGWSVSVEGGQRPVSFPHVWEDDPGIAPQAERLVYTTQVEIEASAHAALDFGEGVVPEESPERRENSFALPATPPVGAAARVEVDGVLAGDVWRAPYSVQLGRLSAGRHEITVTVSALGVRSTAAKAVDGTSPAAIAANGVRFRVQDASRRQDGARAGLFAIPILRLSPGEAASTRDSLGRT</sequence>